<dbReference type="InterPro" id="IPR046341">
    <property type="entry name" value="SET_dom_sf"/>
</dbReference>
<name>R7RVV6_STEHR</name>
<gene>
    <name evidence="3" type="ORF">STEHIDRAFT_69631</name>
</gene>
<sequence>MSSLSLASSASITIPTGPVTPPEPPSVEGQRLTASTLKPTFETLGPSSSSTRVSCFWESSVGERLWDRYSNATSWNYTPPTFTHSIAQSQISGGGHGVFATQDIDAGEVVIEERSLLVTFGFTPERRDRELEERILAGMSVEGRKAFLSLGNAFESSEGKVFGRVLTNGIGIGTLEGSKMEGGYVAVAEHIARVNHSCRPATSWRFDSTNFTLQLRALQPITSGSEITTSYIDILLPSSSRQSELRRKYGFTCSCTACTLPPASRELKYSDMSRSLLKTWAKNNGYDVHEKELRAWVSRASSMDGKDREKEDMKMIDRYLNMARTMEREQTWPADVWTRVLQPLVKVYCALGDKENAILWARVAEHLAKVATGHDEGWSKVAENPERSDWWGLVF</sequence>
<dbReference type="KEGG" id="shs:STEHIDRAFT_69631"/>
<dbReference type="EMBL" id="JH687405">
    <property type="protein sequence ID" value="EIM79366.1"/>
    <property type="molecule type" value="Genomic_DNA"/>
</dbReference>
<dbReference type="CDD" id="cd20071">
    <property type="entry name" value="SET_SMYD"/>
    <property type="match status" value="1"/>
</dbReference>
<dbReference type="AlphaFoldDB" id="R7RVV6"/>
<dbReference type="OrthoDB" id="265717at2759"/>
<dbReference type="SUPFAM" id="SSF82199">
    <property type="entry name" value="SET domain"/>
    <property type="match status" value="1"/>
</dbReference>
<dbReference type="InterPro" id="IPR053185">
    <property type="entry name" value="SET_domain_protein"/>
</dbReference>
<dbReference type="RefSeq" id="XP_007311489.1">
    <property type="nucleotide sequence ID" value="XM_007311427.1"/>
</dbReference>
<feature type="compositionally biased region" description="Low complexity" evidence="1">
    <location>
        <begin position="1"/>
        <end position="17"/>
    </location>
</feature>
<evidence type="ECO:0000313" key="3">
    <source>
        <dbReference type="EMBL" id="EIM79366.1"/>
    </source>
</evidence>
<feature type="domain" description="SET" evidence="2">
    <location>
        <begin position="84"/>
        <end position="232"/>
    </location>
</feature>
<reference evidence="4" key="1">
    <citation type="journal article" date="2012" name="Science">
        <title>The Paleozoic origin of enzymatic lignin decomposition reconstructed from 31 fungal genomes.</title>
        <authorList>
            <person name="Floudas D."/>
            <person name="Binder M."/>
            <person name="Riley R."/>
            <person name="Barry K."/>
            <person name="Blanchette R.A."/>
            <person name="Henrissat B."/>
            <person name="Martinez A.T."/>
            <person name="Otillar R."/>
            <person name="Spatafora J.W."/>
            <person name="Yadav J.S."/>
            <person name="Aerts A."/>
            <person name="Benoit I."/>
            <person name="Boyd A."/>
            <person name="Carlson A."/>
            <person name="Copeland A."/>
            <person name="Coutinho P.M."/>
            <person name="de Vries R.P."/>
            <person name="Ferreira P."/>
            <person name="Findley K."/>
            <person name="Foster B."/>
            <person name="Gaskell J."/>
            <person name="Glotzer D."/>
            <person name="Gorecki P."/>
            <person name="Heitman J."/>
            <person name="Hesse C."/>
            <person name="Hori C."/>
            <person name="Igarashi K."/>
            <person name="Jurgens J.A."/>
            <person name="Kallen N."/>
            <person name="Kersten P."/>
            <person name="Kohler A."/>
            <person name="Kuees U."/>
            <person name="Kumar T.K.A."/>
            <person name="Kuo A."/>
            <person name="LaButti K."/>
            <person name="Larrondo L.F."/>
            <person name="Lindquist E."/>
            <person name="Ling A."/>
            <person name="Lombard V."/>
            <person name="Lucas S."/>
            <person name="Lundell T."/>
            <person name="Martin R."/>
            <person name="McLaughlin D.J."/>
            <person name="Morgenstern I."/>
            <person name="Morin E."/>
            <person name="Murat C."/>
            <person name="Nagy L.G."/>
            <person name="Nolan M."/>
            <person name="Ohm R.A."/>
            <person name="Patyshakuliyeva A."/>
            <person name="Rokas A."/>
            <person name="Ruiz-Duenas F.J."/>
            <person name="Sabat G."/>
            <person name="Salamov A."/>
            <person name="Samejima M."/>
            <person name="Schmutz J."/>
            <person name="Slot J.C."/>
            <person name="St John F."/>
            <person name="Stenlid J."/>
            <person name="Sun H."/>
            <person name="Sun S."/>
            <person name="Syed K."/>
            <person name="Tsang A."/>
            <person name="Wiebenga A."/>
            <person name="Young D."/>
            <person name="Pisabarro A."/>
            <person name="Eastwood D.C."/>
            <person name="Martin F."/>
            <person name="Cullen D."/>
            <person name="Grigoriev I.V."/>
            <person name="Hibbett D.S."/>
        </authorList>
    </citation>
    <scope>NUCLEOTIDE SEQUENCE [LARGE SCALE GENOMIC DNA]</scope>
    <source>
        <strain evidence="4">FP-91666</strain>
    </source>
</reference>
<accession>R7RVV6</accession>
<evidence type="ECO:0000259" key="2">
    <source>
        <dbReference type="PROSITE" id="PS50280"/>
    </source>
</evidence>
<organism evidence="3 4">
    <name type="scientific">Stereum hirsutum (strain FP-91666)</name>
    <name type="common">White-rot fungus</name>
    <dbReference type="NCBI Taxonomy" id="721885"/>
    <lineage>
        <taxon>Eukaryota</taxon>
        <taxon>Fungi</taxon>
        <taxon>Dikarya</taxon>
        <taxon>Basidiomycota</taxon>
        <taxon>Agaricomycotina</taxon>
        <taxon>Agaricomycetes</taxon>
        <taxon>Russulales</taxon>
        <taxon>Stereaceae</taxon>
        <taxon>Stereum</taxon>
    </lineage>
</organism>
<protein>
    <submittedName>
        <fullName evidence="3">SET domain-containing protein</fullName>
    </submittedName>
</protein>
<dbReference type="InterPro" id="IPR011990">
    <property type="entry name" value="TPR-like_helical_dom_sf"/>
</dbReference>
<dbReference type="InterPro" id="IPR001214">
    <property type="entry name" value="SET_dom"/>
</dbReference>
<feature type="region of interest" description="Disordered" evidence="1">
    <location>
        <begin position="1"/>
        <end position="30"/>
    </location>
</feature>
<dbReference type="PANTHER" id="PTHR47332">
    <property type="entry name" value="SET DOMAIN-CONTAINING PROTEIN 5"/>
    <property type="match status" value="1"/>
</dbReference>
<dbReference type="Proteomes" id="UP000053927">
    <property type="component" value="Unassembled WGS sequence"/>
</dbReference>
<dbReference type="Pfam" id="PF00856">
    <property type="entry name" value="SET"/>
    <property type="match status" value="1"/>
</dbReference>
<dbReference type="PANTHER" id="PTHR47332:SF4">
    <property type="entry name" value="SET DOMAIN-CONTAINING PROTEIN 5"/>
    <property type="match status" value="1"/>
</dbReference>
<dbReference type="Gene3D" id="2.170.270.10">
    <property type="entry name" value="SET domain"/>
    <property type="match status" value="1"/>
</dbReference>
<dbReference type="GeneID" id="18806557"/>
<proteinExistence type="predicted"/>
<keyword evidence="4" id="KW-1185">Reference proteome</keyword>
<dbReference type="PROSITE" id="PS50280">
    <property type="entry name" value="SET"/>
    <property type="match status" value="1"/>
</dbReference>
<dbReference type="SMART" id="SM00317">
    <property type="entry name" value="SET"/>
    <property type="match status" value="1"/>
</dbReference>
<evidence type="ECO:0000313" key="4">
    <source>
        <dbReference type="Proteomes" id="UP000053927"/>
    </source>
</evidence>
<dbReference type="OMA" id="RCNHSCS"/>
<dbReference type="Gene3D" id="1.25.40.10">
    <property type="entry name" value="Tetratricopeptide repeat domain"/>
    <property type="match status" value="1"/>
</dbReference>
<dbReference type="eggNOG" id="KOG2084">
    <property type="taxonomic scope" value="Eukaryota"/>
</dbReference>
<evidence type="ECO:0000256" key="1">
    <source>
        <dbReference type="SAM" id="MobiDB-lite"/>
    </source>
</evidence>